<accession>A0A7M5UZY0</accession>
<protein>
    <submittedName>
        <fullName evidence="1">Uncharacterized protein</fullName>
    </submittedName>
</protein>
<dbReference type="EnsemblMetazoa" id="CLYHEMT007142.2">
    <property type="protein sequence ID" value="CLYHEMP007142.2"/>
    <property type="gene ID" value="CLYHEMG007142"/>
</dbReference>
<dbReference type="OrthoDB" id="1893551at2759"/>
<name>A0A7M5UZY0_9CNID</name>
<keyword evidence="2" id="KW-1185">Reference proteome</keyword>
<sequence length="651" mass="76180">MEYLLKENKFDLWLQDNNGKNLLHHYCGKTYCNAKVVEMIINQSSNGNAQSQSIINISDNNKNLPFFYAKNKGQTNKVLNLLRTKEMNLEKWDKEVLDTIKKGDLNSIQRLKAKMLDEKHPNFEEFISFRTKQTILHATMQAYPQWEVKTRNEVLKFIMEEFKDDLRKHITLKDKDEKVLLHYIAEDLDLTCCFFEILKNLGCDYFVDQYDVSNGCNLEQKTPVHYAIQRRNIFLLKKLGSEHIDLCANDESCLNYLHYFCIHYCKDTFDSQHFKDFINKCCKNDISKSFEKLCRLNKSPLIYALENENVDEVFLKHILSYCEAKHLISCKSSCGYALQECDSKSETPFVKAIKSKDTFKLDCILKQLSILLATEEAQSISWCYKENFIYLLIKYGSTKQMEEFLKLIHKKHFNHVWSKAKEKLCQDNDDNVVFQNQDSCRMAFVIADYFSCQLTISQLKQTEKNQLRDQLQEEILCKRLLEGIRKAGFGLYDDSEFILKPFVYKGEELLKKILQKYPDITASEFITKISKLGRKDITLHLESFEKKKLDQLNTDQRSQLTFRLGTESSGSPNEPLIFCDPFGLSEQSMTTPFNLIEKKHPSERMLEYLQKQAPDLTLEKIYKLLLDLQECKLAAMTVAKIVFKRIDVSGK</sequence>
<dbReference type="SMART" id="SM00248">
    <property type="entry name" value="ANK"/>
    <property type="match status" value="4"/>
</dbReference>
<dbReference type="InterPro" id="IPR036770">
    <property type="entry name" value="Ankyrin_rpt-contain_sf"/>
</dbReference>
<evidence type="ECO:0000313" key="1">
    <source>
        <dbReference type="EnsemblMetazoa" id="CLYHEMP007142.2"/>
    </source>
</evidence>
<proteinExistence type="predicted"/>
<dbReference type="PANTHER" id="PTHR24121">
    <property type="entry name" value="NO MECHANORECEPTOR POTENTIAL C, ISOFORM D-RELATED"/>
    <property type="match status" value="1"/>
</dbReference>
<dbReference type="AlphaFoldDB" id="A0A7M5UZY0"/>
<reference evidence="1" key="1">
    <citation type="submission" date="2021-01" db="UniProtKB">
        <authorList>
            <consortium name="EnsemblMetazoa"/>
        </authorList>
    </citation>
    <scope>IDENTIFICATION</scope>
</reference>
<dbReference type="InterPro" id="IPR002110">
    <property type="entry name" value="Ankyrin_rpt"/>
</dbReference>
<dbReference type="GeneID" id="136811488"/>
<evidence type="ECO:0000313" key="2">
    <source>
        <dbReference type="Proteomes" id="UP000594262"/>
    </source>
</evidence>
<organism evidence="1 2">
    <name type="scientific">Clytia hemisphaerica</name>
    <dbReference type="NCBI Taxonomy" id="252671"/>
    <lineage>
        <taxon>Eukaryota</taxon>
        <taxon>Metazoa</taxon>
        <taxon>Cnidaria</taxon>
        <taxon>Hydrozoa</taxon>
        <taxon>Hydroidolina</taxon>
        <taxon>Leptothecata</taxon>
        <taxon>Obeliida</taxon>
        <taxon>Clytiidae</taxon>
        <taxon>Clytia</taxon>
    </lineage>
</organism>
<dbReference type="PANTHER" id="PTHR24121:SF21">
    <property type="entry name" value="ANKYRIN REPEAT FAMILY PROTEIN"/>
    <property type="match status" value="1"/>
</dbReference>
<dbReference type="Proteomes" id="UP000594262">
    <property type="component" value="Unplaced"/>
</dbReference>
<dbReference type="SUPFAM" id="SSF48403">
    <property type="entry name" value="Ankyrin repeat"/>
    <property type="match status" value="2"/>
</dbReference>
<dbReference type="Gene3D" id="1.25.40.20">
    <property type="entry name" value="Ankyrin repeat-containing domain"/>
    <property type="match status" value="2"/>
</dbReference>
<dbReference type="RefSeq" id="XP_066924207.1">
    <property type="nucleotide sequence ID" value="XM_067068106.1"/>
</dbReference>